<keyword evidence="3" id="KW-1185">Reference proteome</keyword>
<dbReference type="Proteomes" id="UP001626550">
    <property type="component" value="Unassembled WGS sequence"/>
</dbReference>
<dbReference type="EMBL" id="JBJKFK010003469">
    <property type="protein sequence ID" value="KAL3309874.1"/>
    <property type="molecule type" value="Genomic_DNA"/>
</dbReference>
<evidence type="ECO:0000313" key="2">
    <source>
        <dbReference type="EMBL" id="KAL3309874.1"/>
    </source>
</evidence>
<evidence type="ECO:0000313" key="3">
    <source>
        <dbReference type="Proteomes" id="UP001626550"/>
    </source>
</evidence>
<gene>
    <name evidence="2" type="ORF">Ciccas_011570</name>
</gene>
<feature type="region of interest" description="Disordered" evidence="1">
    <location>
        <begin position="1"/>
        <end position="25"/>
    </location>
</feature>
<feature type="compositionally biased region" description="Basic and acidic residues" evidence="1">
    <location>
        <begin position="1"/>
        <end position="20"/>
    </location>
</feature>
<proteinExistence type="predicted"/>
<name>A0ABD2PRA2_9PLAT</name>
<reference evidence="2 3" key="1">
    <citation type="submission" date="2024-11" db="EMBL/GenBank/DDBJ databases">
        <title>Adaptive evolution of stress response genes in parasites aligns with host niche diversity.</title>
        <authorList>
            <person name="Hahn C."/>
            <person name="Resl P."/>
        </authorList>
    </citation>
    <scope>NUCLEOTIDE SEQUENCE [LARGE SCALE GENOMIC DNA]</scope>
    <source>
        <strain evidence="2">EGGRZ-B1_66</strain>
        <tissue evidence="2">Body</tissue>
    </source>
</reference>
<organism evidence="2 3">
    <name type="scientific">Cichlidogyrus casuarinus</name>
    <dbReference type="NCBI Taxonomy" id="1844966"/>
    <lineage>
        <taxon>Eukaryota</taxon>
        <taxon>Metazoa</taxon>
        <taxon>Spiralia</taxon>
        <taxon>Lophotrochozoa</taxon>
        <taxon>Platyhelminthes</taxon>
        <taxon>Monogenea</taxon>
        <taxon>Monopisthocotylea</taxon>
        <taxon>Dactylogyridea</taxon>
        <taxon>Ancyrocephalidae</taxon>
        <taxon>Cichlidogyrus</taxon>
    </lineage>
</organism>
<comment type="caution">
    <text evidence="2">The sequence shown here is derived from an EMBL/GenBank/DDBJ whole genome shotgun (WGS) entry which is preliminary data.</text>
</comment>
<sequence>EKRVNFTDDTTGVKDKHSSDSDPANLEESRRYLKLKMPSNLKQRITISVLYPFDRKQQRMNEMPLFAVSWCRLCKSIYCLKLRD</sequence>
<feature type="non-terminal residue" evidence="2">
    <location>
        <position position="1"/>
    </location>
</feature>
<protein>
    <submittedName>
        <fullName evidence="2">Uncharacterized protein</fullName>
    </submittedName>
</protein>
<accession>A0ABD2PRA2</accession>
<dbReference type="AlphaFoldDB" id="A0ABD2PRA2"/>
<evidence type="ECO:0000256" key="1">
    <source>
        <dbReference type="SAM" id="MobiDB-lite"/>
    </source>
</evidence>